<comment type="caution">
    <text evidence="1">The sequence shown here is derived from an EMBL/GenBank/DDBJ whole genome shotgun (WGS) entry which is preliminary data.</text>
</comment>
<accession>A0A699KFQ5</accession>
<sequence>MLMLLSLLSELGKRMLEMRLVDLDQLGQVVAPAVRECTFVGFMKCNPTAFHGTEGVVELLRWFEKTESVFGISECVKGKKVVNELALMCSRMVEPERVKVDAYIRGLTDNIKGEVTSFRPDNLNEAVRMAHKLTDQKPQ</sequence>
<reference evidence="1" key="1">
    <citation type="journal article" date="2019" name="Sci. Rep.">
        <title>Draft genome of Tanacetum cinerariifolium, the natural source of mosquito coil.</title>
        <authorList>
            <person name="Yamashiro T."/>
            <person name="Shiraishi A."/>
            <person name="Satake H."/>
            <person name="Nakayama K."/>
        </authorList>
    </citation>
    <scope>NUCLEOTIDE SEQUENCE</scope>
</reference>
<proteinExistence type="predicted"/>
<gene>
    <name evidence="1" type="ORF">Tci_663786</name>
</gene>
<name>A0A699KFQ5_TANCI</name>
<dbReference type="EMBL" id="BKCJ010513971">
    <property type="protein sequence ID" value="GFA91814.1"/>
    <property type="molecule type" value="Genomic_DNA"/>
</dbReference>
<dbReference type="AlphaFoldDB" id="A0A699KFQ5"/>
<organism evidence="1">
    <name type="scientific">Tanacetum cinerariifolium</name>
    <name type="common">Dalmatian daisy</name>
    <name type="synonym">Chrysanthemum cinerariifolium</name>
    <dbReference type="NCBI Taxonomy" id="118510"/>
    <lineage>
        <taxon>Eukaryota</taxon>
        <taxon>Viridiplantae</taxon>
        <taxon>Streptophyta</taxon>
        <taxon>Embryophyta</taxon>
        <taxon>Tracheophyta</taxon>
        <taxon>Spermatophyta</taxon>
        <taxon>Magnoliopsida</taxon>
        <taxon>eudicotyledons</taxon>
        <taxon>Gunneridae</taxon>
        <taxon>Pentapetalae</taxon>
        <taxon>asterids</taxon>
        <taxon>campanulids</taxon>
        <taxon>Asterales</taxon>
        <taxon>Asteraceae</taxon>
        <taxon>Asteroideae</taxon>
        <taxon>Anthemideae</taxon>
        <taxon>Anthemidinae</taxon>
        <taxon>Tanacetum</taxon>
    </lineage>
</organism>
<evidence type="ECO:0000313" key="1">
    <source>
        <dbReference type="EMBL" id="GFA91814.1"/>
    </source>
</evidence>
<protein>
    <recommendedName>
        <fullName evidence="2">Reverse transcriptase domain-containing protein</fullName>
    </recommendedName>
</protein>
<evidence type="ECO:0008006" key="2">
    <source>
        <dbReference type="Google" id="ProtNLM"/>
    </source>
</evidence>